<keyword evidence="9" id="KW-1185">Reference proteome</keyword>
<organism evidence="8 9">
    <name type="scientific">Wenzhouxiangella sediminis</name>
    <dbReference type="NCBI Taxonomy" id="1792836"/>
    <lineage>
        <taxon>Bacteria</taxon>
        <taxon>Pseudomonadati</taxon>
        <taxon>Pseudomonadota</taxon>
        <taxon>Gammaproteobacteria</taxon>
        <taxon>Chromatiales</taxon>
        <taxon>Wenzhouxiangellaceae</taxon>
        <taxon>Wenzhouxiangella</taxon>
    </lineage>
</organism>
<evidence type="ECO:0000256" key="1">
    <source>
        <dbReference type="ARBA" id="ARBA00005614"/>
    </source>
</evidence>
<proteinExistence type="inferred from homology"/>
<comment type="caution">
    <text evidence="8">The sequence shown here is derived from an EMBL/GenBank/DDBJ whole genome shotgun (WGS) entry which is preliminary data.</text>
</comment>
<dbReference type="Gene3D" id="3.30.70.100">
    <property type="match status" value="1"/>
</dbReference>
<evidence type="ECO:0000313" key="8">
    <source>
        <dbReference type="EMBL" id="RFF30262.1"/>
    </source>
</evidence>
<evidence type="ECO:0000256" key="5">
    <source>
        <dbReference type="PROSITE-ProRule" id="PRU00520"/>
    </source>
</evidence>
<dbReference type="EC" id="3.6.1.7" evidence="2 5"/>
<evidence type="ECO:0000256" key="4">
    <source>
        <dbReference type="ARBA" id="ARBA00047645"/>
    </source>
</evidence>
<dbReference type="Pfam" id="PF00708">
    <property type="entry name" value="Acylphosphatase"/>
    <property type="match status" value="1"/>
</dbReference>
<dbReference type="GO" id="GO:0003998">
    <property type="term" value="F:acylphosphatase activity"/>
    <property type="evidence" value="ECO:0007669"/>
    <property type="project" value="UniProtKB-EC"/>
</dbReference>
<sequence length="91" mass="9772">MSESDTRKWLISGRVQGVFFRESTRRQAEPLGLSGHALNLPDGRVEVVATGPATALDELERWLHDGPEAARVDSVARAEAPAAVSRGFSTG</sequence>
<dbReference type="PROSITE" id="PS51160">
    <property type="entry name" value="ACYLPHOSPHATASE_3"/>
    <property type="match status" value="1"/>
</dbReference>
<keyword evidence="5" id="KW-0378">Hydrolase</keyword>
<evidence type="ECO:0000256" key="2">
    <source>
        <dbReference type="ARBA" id="ARBA00012150"/>
    </source>
</evidence>
<dbReference type="InterPro" id="IPR017968">
    <property type="entry name" value="Acylphosphatase_CS"/>
</dbReference>
<evidence type="ECO:0000313" key="9">
    <source>
        <dbReference type="Proteomes" id="UP000260351"/>
    </source>
</evidence>
<feature type="active site" evidence="5">
    <location>
        <position position="39"/>
    </location>
</feature>
<dbReference type="OrthoDB" id="5295388at2"/>
<comment type="catalytic activity">
    <reaction evidence="4 5">
        <text>an acyl phosphate + H2O = a carboxylate + phosphate + H(+)</text>
        <dbReference type="Rhea" id="RHEA:14965"/>
        <dbReference type="ChEBI" id="CHEBI:15377"/>
        <dbReference type="ChEBI" id="CHEBI:15378"/>
        <dbReference type="ChEBI" id="CHEBI:29067"/>
        <dbReference type="ChEBI" id="CHEBI:43474"/>
        <dbReference type="ChEBI" id="CHEBI:59918"/>
        <dbReference type="EC" id="3.6.1.7"/>
    </reaction>
</comment>
<dbReference type="EMBL" id="QUZK01000037">
    <property type="protein sequence ID" value="RFF30262.1"/>
    <property type="molecule type" value="Genomic_DNA"/>
</dbReference>
<dbReference type="PROSITE" id="PS00150">
    <property type="entry name" value="ACYLPHOSPHATASE_1"/>
    <property type="match status" value="1"/>
</dbReference>
<dbReference type="PANTHER" id="PTHR47268:SF4">
    <property type="entry name" value="ACYLPHOSPHATASE"/>
    <property type="match status" value="1"/>
</dbReference>
<dbReference type="RefSeq" id="WP_116650863.1">
    <property type="nucleotide sequence ID" value="NZ_QUZK01000037.1"/>
</dbReference>
<name>A0A3E1K8A8_9GAMM</name>
<dbReference type="InterPro" id="IPR020456">
    <property type="entry name" value="Acylphosphatase"/>
</dbReference>
<protein>
    <recommendedName>
        <fullName evidence="3 5">acylphosphatase</fullName>
        <ecNumber evidence="2 5">3.6.1.7</ecNumber>
    </recommendedName>
</protein>
<reference evidence="8 9" key="1">
    <citation type="submission" date="2018-08" db="EMBL/GenBank/DDBJ databases">
        <title>Wenzhouxiangella salilacus sp. nov., a novel bacterium isolated from a saline lake in Xinjiang Province, China.</title>
        <authorList>
            <person name="Han S."/>
        </authorList>
    </citation>
    <scope>NUCLEOTIDE SEQUENCE [LARGE SCALE GENOMIC DNA]</scope>
    <source>
        <strain evidence="8 9">XDB06</strain>
    </source>
</reference>
<dbReference type="Proteomes" id="UP000260351">
    <property type="component" value="Unassembled WGS sequence"/>
</dbReference>
<dbReference type="InterPro" id="IPR036046">
    <property type="entry name" value="Acylphosphatase-like_dom_sf"/>
</dbReference>
<dbReference type="InterPro" id="IPR001792">
    <property type="entry name" value="Acylphosphatase-like_dom"/>
</dbReference>
<evidence type="ECO:0000256" key="6">
    <source>
        <dbReference type="RuleBase" id="RU004168"/>
    </source>
</evidence>
<accession>A0A3E1K8A8</accession>
<dbReference type="SUPFAM" id="SSF54975">
    <property type="entry name" value="Acylphosphatase/BLUF domain-like"/>
    <property type="match status" value="1"/>
</dbReference>
<evidence type="ECO:0000259" key="7">
    <source>
        <dbReference type="PROSITE" id="PS51160"/>
    </source>
</evidence>
<comment type="similarity">
    <text evidence="1 6">Belongs to the acylphosphatase family.</text>
</comment>
<feature type="active site" evidence="5">
    <location>
        <position position="21"/>
    </location>
</feature>
<gene>
    <name evidence="8" type="ORF">DZC52_09295</name>
</gene>
<dbReference type="AlphaFoldDB" id="A0A3E1K8A8"/>
<feature type="domain" description="Acylphosphatase-like" evidence="7">
    <location>
        <begin position="6"/>
        <end position="91"/>
    </location>
</feature>
<evidence type="ECO:0000256" key="3">
    <source>
        <dbReference type="ARBA" id="ARBA00015991"/>
    </source>
</evidence>
<dbReference type="PANTHER" id="PTHR47268">
    <property type="entry name" value="ACYLPHOSPHATASE"/>
    <property type="match status" value="1"/>
</dbReference>